<dbReference type="PANTHER" id="PTHR30294">
    <property type="entry name" value="MEMBRANE COMPONENT OF ABC TRANSPORTER YHHJ-RELATED"/>
    <property type="match status" value="1"/>
</dbReference>
<dbReference type="InterPro" id="IPR013525">
    <property type="entry name" value="ABC2_TM"/>
</dbReference>
<dbReference type="Proteomes" id="UP000467637">
    <property type="component" value="Unassembled WGS sequence"/>
</dbReference>
<dbReference type="InterPro" id="IPR047817">
    <property type="entry name" value="ABC2_TM_bact-type"/>
</dbReference>
<organism evidence="10 11">
    <name type="scientific">Paenibacillus anseongense</name>
    <dbReference type="NCBI Taxonomy" id="2682845"/>
    <lineage>
        <taxon>Bacteria</taxon>
        <taxon>Bacillati</taxon>
        <taxon>Bacillota</taxon>
        <taxon>Bacilli</taxon>
        <taxon>Bacillales</taxon>
        <taxon>Paenibacillaceae</taxon>
        <taxon>Paenibacillus</taxon>
    </lineage>
</organism>
<comment type="subcellular location">
    <subcellularLocation>
        <location evidence="1">Cell membrane</location>
        <topology evidence="1">Multi-pass membrane protein</topology>
    </subcellularLocation>
</comment>
<comment type="caution">
    <text evidence="10">The sequence shown here is derived from an EMBL/GenBank/DDBJ whole genome shotgun (WGS) entry which is preliminary data.</text>
</comment>
<evidence type="ECO:0000256" key="5">
    <source>
        <dbReference type="ARBA" id="ARBA00022692"/>
    </source>
</evidence>
<feature type="transmembrane region" description="Helical" evidence="8">
    <location>
        <begin position="232"/>
        <end position="259"/>
    </location>
</feature>
<evidence type="ECO:0000259" key="9">
    <source>
        <dbReference type="PROSITE" id="PS51012"/>
    </source>
</evidence>
<evidence type="ECO:0000313" key="11">
    <source>
        <dbReference type="Proteomes" id="UP000467637"/>
    </source>
</evidence>
<keyword evidence="3" id="KW-0813">Transport</keyword>
<evidence type="ECO:0000256" key="4">
    <source>
        <dbReference type="ARBA" id="ARBA00022475"/>
    </source>
</evidence>
<feature type="domain" description="ABC transmembrane type-2" evidence="9">
    <location>
        <begin position="150"/>
        <end position="379"/>
    </location>
</feature>
<feature type="transmembrane region" description="Helical" evidence="8">
    <location>
        <begin position="21"/>
        <end position="40"/>
    </location>
</feature>
<feature type="transmembrane region" description="Helical" evidence="8">
    <location>
        <begin position="271"/>
        <end position="292"/>
    </location>
</feature>
<keyword evidence="11" id="KW-1185">Reference proteome</keyword>
<evidence type="ECO:0000256" key="2">
    <source>
        <dbReference type="ARBA" id="ARBA00007783"/>
    </source>
</evidence>
<dbReference type="Gene3D" id="3.40.1710.10">
    <property type="entry name" value="abc type-2 transporter like domain"/>
    <property type="match status" value="1"/>
</dbReference>
<feature type="transmembrane region" description="Helical" evidence="8">
    <location>
        <begin position="299"/>
        <end position="319"/>
    </location>
</feature>
<evidence type="ECO:0000313" key="10">
    <source>
        <dbReference type="EMBL" id="MVQ37048.1"/>
    </source>
</evidence>
<keyword evidence="5 8" id="KW-0812">Transmembrane</keyword>
<dbReference type="RefSeq" id="WP_157321445.1">
    <property type="nucleotide sequence ID" value="NZ_WSEM01000016.1"/>
</dbReference>
<keyword evidence="4" id="KW-1003">Cell membrane</keyword>
<proteinExistence type="inferred from homology"/>
<dbReference type="PROSITE" id="PS51012">
    <property type="entry name" value="ABC_TM2"/>
    <property type="match status" value="1"/>
</dbReference>
<feature type="transmembrane region" description="Helical" evidence="8">
    <location>
        <begin position="354"/>
        <end position="376"/>
    </location>
</feature>
<gene>
    <name evidence="10" type="ORF">GON05_20740</name>
</gene>
<dbReference type="PANTHER" id="PTHR30294:SF45">
    <property type="entry name" value="LINEARMYCIN RESISTANCE PERMEASE PROTEIN LNRN"/>
    <property type="match status" value="1"/>
</dbReference>
<keyword evidence="6 8" id="KW-1133">Transmembrane helix</keyword>
<accession>A0ABW9UE83</accession>
<evidence type="ECO:0000256" key="7">
    <source>
        <dbReference type="ARBA" id="ARBA00023136"/>
    </source>
</evidence>
<dbReference type="Pfam" id="PF12698">
    <property type="entry name" value="ABC2_membrane_3"/>
    <property type="match status" value="1"/>
</dbReference>
<sequence length="384" mass="42621">MNSLFIAYNMLRRTILQKRGFLMYLLIPAGVVSLIIGVMGQQQEHRVDIAYINMDRGPLGAHLVQELSGLPDYRLREQVSDADLKEAVTKQSVGGAFVIPEGFSETLLKGSALQVEMYQLSVSEATVTLKITLDSILTGYQGTVDALLEQGLQEKSLQDAVDKTLIQLEKHQVKARVTDLNLYVNPNMHLVIGFMLMFMMGVINNTISVIMEDRRMRTMARTFTAPVRSIEIMLGNFIGSFFVGTLQVLVILIITRYVALYDYGLPFFSQFVMLEFFLLASMGIASAVAGLVKNASNMGMINSLIVTPTCMLGGCFWPVSLMPDWMQKIADFVPQKWVIEAIQLMAAGQSLSQMWMHMGVLTLFALILLGVGTVILRPEDAEVG</sequence>
<evidence type="ECO:0000256" key="1">
    <source>
        <dbReference type="ARBA" id="ARBA00004651"/>
    </source>
</evidence>
<dbReference type="InterPro" id="IPR051449">
    <property type="entry name" value="ABC-2_transporter_component"/>
</dbReference>
<keyword evidence="7 8" id="KW-0472">Membrane</keyword>
<evidence type="ECO:0000256" key="3">
    <source>
        <dbReference type="ARBA" id="ARBA00022448"/>
    </source>
</evidence>
<dbReference type="EMBL" id="WSEM01000016">
    <property type="protein sequence ID" value="MVQ37048.1"/>
    <property type="molecule type" value="Genomic_DNA"/>
</dbReference>
<protein>
    <submittedName>
        <fullName evidence="10">ABC transporter permease</fullName>
    </submittedName>
</protein>
<name>A0ABW9UE83_9BACL</name>
<evidence type="ECO:0000256" key="6">
    <source>
        <dbReference type="ARBA" id="ARBA00022989"/>
    </source>
</evidence>
<reference evidence="10 11" key="1">
    <citation type="submission" date="2019-12" db="EMBL/GenBank/DDBJ databases">
        <authorList>
            <person name="Huq M.A."/>
        </authorList>
    </citation>
    <scope>NUCLEOTIDE SEQUENCE [LARGE SCALE GENOMIC DNA]</scope>
    <source>
        <strain evidence="10 11">MAH-34</strain>
    </source>
</reference>
<comment type="similarity">
    <text evidence="2">Belongs to the ABC-2 integral membrane protein family.</text>
</comment>
<evidence type="ECO:0000256" key="8">
    <source>
        <dbReference type="SAM" id="Phobius"/>
    </source>
</evidence>
<feature type="transmembrane region" description="Helical" evidence="8">
    <location>
        <begin position="190"/>
        <end position="211"/>
    </location>
</feature>